<dbReference type="EMBL" id="JACEEZ010000174">
    <property type="protein sequence ID" value="KAG0730460.1"/>
    <property type="molecule type" value="Genomic_DNA"/>
</dbReference>
<reference evidence="2" key="1">
    <citation type="submission" date="2020-07" db="EMBL/GenBank/DDBJ databases">
        <title>The High-quality genome of the commercially important snow crab, Chionoecetes opilio.</title>
        <authorList>
            <person name="Jeong J.-H."/>
            <person name="Ryu S."/>
        </authorList>
    </citation>
    <scope>NUCLEOTIDE SEQUENCE</scope>
    <source>
        <strain evidence="2">MADBK_172401_WGS</strain>
        <tissue evidence="2">Digestive gland</tissue>
    </source>
</reference>
<evidence type="ECO:0000313" key="3">
    <source>
        <dbReference type="Proteomes" id="UP000770661"/>
    </source>
</evidence>
<feature type="region of interest" description="Disordered" evidence="1">
    <location>
        <begin position="1"/>
        <end position="68"/>
    </location>
</feature>
<name>A0A8J4Z535_CHIOP</name>
<proteinExistence type="predicted"/>
<dbReference type="AlphaFoldDB" id="A0A8J4Z535"/>
<organism evidence="2 3">
    <name type="scientific">Chionoecetes opilio</name>
    <name type="common">Atlantic snow crab</name>
    <name type="synonym">Cancer opilio</name>
    <dbReference type="NCBI Taxonomy" id="41210"/>
    <lineage>
        <taxon>Eukaryota</taxon>
        <taxon>Metazoa</taxon>
        <taxon>Ecdysozoa</taxon>
        <taxon>Arthropoda</taxon>
        <taxon>Crustacea</taxon>
        <taxon>Multicrustacea</taxon>
        <taxon>Malacostraca</taxon>
        <taxon>Eumalacostraca</taxon>
        <taxon>Eucarida</taxon>
        <taxon>Decapoda</taxon>
        <taxon>Pleocyemata</taxon>
        <taxon>Brachyura</taxon>
        <taxon>Eubrachyura</taxon>
        <taxon>Majoidea</taxon>
        <taxon>Majidae</taxon>
        <taxon>Chionoecetes</taxon>
    </lineage>
</organism>
<gene>
    <name evidence="2" type="ORF">GWK47_028226</name>
</gene>
<accession>A0A8J4Z535</accession>
<comment type="caution">
    <text evidence="2">The sequence shown here is derived from an EMBL/GenBank/DDBJ whole genome shotgun (WGS) entry which is preliminary data.</text>
</comment>
<sequence>MAGALDDGQETCGGPARGPFTGGAGGLLEKPGKGIQGDLLLPLGDTAGKTSGRDKGRPLSPCQGKASVPRGLCGGPAGNIYFEIFSRAASSLGFADDFIFLPLPAT</sequence>
<evidence type="ECO:0000313" key="2">
    <source>
        <dbReference type="EMBL" id="KAG0730460.1"/>
    </source>
</evidence>
<keyword evidence="3" id="KW-1185">Reference proteome</keyword>
<evidence type="ECO:0000256" key="1">
    <source>
        <dbReference type="SAM" id="MobiDB-lite"/>
    </source>
</evidence>
<protein>
    <submittedName>
        <fullName evidence="2">Uncharacterized protein</fullName>
    </submittedName>
</protein>
<dbReference type="Proteomes" id="UP000770661">
    <property type="component" value="Unassembled WGS sequence"/>
</dbReference>